<dbReference type="InterPro" id="IPR039708">
    <property type="entry name" value="MT1774/Rv1733c-like"/>
</dbReference>
<gene>
    <name evidence="2" type="ORF">EAS64_12035</name>
</gene>
<dbReference type="PANTHER" id="PTHR42305">
    <property type="entry name" value="MEMBRANE PROTEIN RV1733C-RELATED"/>
    <property type="match status" value="1"/>
</dbReference>
<dbReference type="AlphaFoldDB" id="A0A6P2C1L7"/>
<evidence type="ECO:0000256" key="1">
    <source>
        <dbReference type="SAM" id="Phobius"/>
    </source>
</evidence>
<keyword evidence="1" id="KW-1133">Transmembrane helix</keyword>
<organism evidence="2 3">
    <name type="scientific">Trebonia kvetii</name>
    <dbReference type="NCBI Taxonomy" id="2480626"/>
    <lineage>
        <taxon>Bacteria</taxon>
        <taxon>Bacillati</taxon>
        <taxon>Actinomycetota</taxon>
        <taxon>Actinomycetes</taxon>
        <taxon>Streptosporangiales</taxon>
        <taxon>Treboniaceae</taxon>
        <taxon>Trebonia</taxon>
    </lineage>
</organism>
<feature type="transmembrane region" description="Helical" evidence="1">
    <location>
        <begin position="146"/>
        <end position="167"/>
    </location>
</feature>
<keyword evidence="1" id="KW-0472">Membrane</keyword>
<dbReference type="OrthoDB" id="5190576at2"/>
<proteinExistence type="predicted"/>
<comment type="caution">
    <text evidence="2">The sequence shown here is derived from an EMBL/GenBank/DDBJ whole genome shotgun (WGS) entry which is preliminary data.</text>
</comment>
<dbReference type="EMBL" id="RPFW01000002">
    <property type="protein sequence ID" value="TVZ05299.1"/>
    <property type="molecule type" value="Genomic_DNA"/>
</dbReference>
<dbReference type="Proteomes" id="UP000460272">
    <property type="component" value="Unassembled WGS sequence"/>
</dbReference>
<name>A0A6P2C1L7_9ACTN</name>
<keyword evidence="1" id="KW-0812">Transmembrane</keyword>
<evidence type="ECO:0008006" key="4">
    <source>
        <dbReference type="Google" id="ProtNLM"/>
    </source>
</evidence>
<evidence type="ECO:0000313" key="2">
    <source>
        <dbReference type="EMBL" id="TVZ05299.1"/>
    </source>
</evidence>
<evidence type="ECO:0000313" key="3">
    <source>
        <dbReference type="Proteomes" id="UP000460272"/>
    </source>
</evidence>
<reference evidence="2 3" key="1">
    <citation type="submission" date="2018-11" db="EMBL/GenBank/DDBJ databases">
        <title>Trebonia kvetii gen.nov., sp.nov., a novel acidophilic actinobacterium, and proposal of the new actinobacterial family Treboniaceae fam. nov.</title>
        <authorList>
            <person name="Rapoport D."/>
            <person name="Sagova-Mareckova M."/>
            <person name="Sedlacek I."/>
            <person name="Provaznik J."/>
            <person name="Kralova S."/>
            <person name="Pavlinic D."/>
            <person name="Benes V."/>
            <person name="Kopecky J."/>
        </authorList>
    </citation>
    <scope>NUCLEOTIDE SEQUENCE [LARGE SCALE GENOMIC DNA]</scope>
    <source>
        <strain evidence="2 3">15Tr583</strain>
    </source>
</reference>
<dbReference type="RefSeq" id="WP_145853002.1">
    <property type="nucleotide sequence ID" value="NZ_RPFW01000002.1"/>
</dbReference>
<accession>A0A6P2C1L7</accession>
<keyword evidence="3" id="KW-1185">Reference proteome</keyword>
<sequence length="190" mass="20209">MSRLVRGRLFDRNPLRRASDRAETVVLIMLVVVFLMSAPLVALASGAWAHASAQRSELAQAASWHKVTAVTLVAPGPPALGSGNVASEAKAHWIAPDGTSVTGDLPVPYGTEVGATFRVWVTPDGHLVQQPMSDSQVANLTVAAEAGGVVAVAIVVALAGVLTRWLFNKRRMTEWDADWQATGPRWTTHA</sequence>
<dbReference type="PANTHER" id="PTHR42305:SF1">
    <property type="entry name" value="MEMBRANE PROTEIN RV1733C-RELATED"/>
    <property type="match status" value="1"/>
</dbReference>
<protein>
    <recommendedName>
        <fullName evidence="4">Transmembrane protein</fullName>
    </recommendedName>
</protein>
<feature type="transmembrane region" description="Helical" evidence="1">
    <location>
        <begin position="25"/>
        <end position="48"/>
    </location>
</feature>